<dbReference type="EMBL" id="PQXJ01000122">
    <property type="protein sequence ID" value="TGO61892.1"/>
    <property type="molecule type" value="Genomic_DNA"/>
</dbReference>
<protein>
    <submittedName>
        <fullName evidence="2">Uncharacterized protein</fullName>
    </submittedName>
</protein>
<evidence type="ECO:0000256" key="1">
    <source>
        <dbReference type="SAM" id="MobiDB-lite"/>
    </source>
</evidence>
<keyword evidence="3" id="KW-1185">Reference proteome</keyword>
<dbReference type="Gene3D" id="1.25.40.20">
    <property type="entry name" value="Ankyrin repeat-containing domain"/>
    <property type="match status" value="1"/>
</dbReference>
<accession>A0A4Z1IQY5</accession>
<feature type="compositionally biased region" description="Basic and acidic residues" evidence="1">
    <location>
        <begin position="12"/>
        <end position="24"/>
    </location>
</feature>
<name>A0A4Z1IQY5_9HELO</name>
<evidence type="ECO:0000313" key="2">
    <source>
        <dbReference type="EMBL" id="TGO61892.1"/>
    </source>
</evidence>
<gene>
    <name evidence="2" type="ORF">BOTNAR_0122g00140</name>
</gene>
<feature type="region of interest" description="Disordered" evidence="1">
    <location>
        <begin position="1"/>
        <end position="27"/>
    </location>
</feature>
<comment type="caution">
    <text evidence="2">The sequence shown here is derived from an EMBL/GenBank/DDBJ whole genome shotgun (WGS) entry which is preliminary data.</text>
</comment>
<sequence length="116" mass="13253">MRAALETGADPHALDEAPRPERSTGRPLHYATDVTHFDLVPRYENLPVLEFLLEYGADPQMEGKGGASESPLEDVERIVKNNYPKLRERDMEFFKATLIVMNEKKRKLEVKEAKKA</sequence>
<evidence type="ECO:0000313" key="3">
    <source>
        <dbReference type="Proteomes" id="UP000297452"/>
    </source>
</evidence>
<dbReference type="InterPro" id="IPR036770">
    <property type="entry name" value="Ankyrin_rpt-contain_sf"/>
</dbReference>
<dbReference type="OrthoDB" id="3666223at2759"/>
<dbReference type="AlphaFoldDB" id="A0A4Z1IQY5"/>
<organism evidence="2 3">
    <name type="scientific">Botryotinia narcissicola</name>
    <dbReference type="NCBI Taxonomy" id="278944"/>
    <lineage>
        <taxon>Eukaryota</taxon>
        <taxon>Fungi</taxon>
        <taxon>Dikarya</taxon>
        <taxon>Ascomycota</taxon>
        <taxon>Pezizomycotina</taxon>
        <taxon>Leotiomycetes</taxon>
        <taxon>Helotiales</taxon>
        <taxon>Sclerotiniaceae</taxon>
        <taxon>Botryotinia</taxon>
    </lineage>
</organism>
<reference evidence="2 3" key="1">
    <citation type="submission" date="2017-12" db="EMBL/GenBank/DDBJ databases">
        <title>Comparative genomics of Botrytis spp.</title>
        <authorList>
            <person name="Valero-Jimenez C.A."/>
            <person name="Tapia P."/>
            <person name="Veloso J."/>
            <person name="Silva-Moreno E."/>
            <person name="Staats M."/>
            <person name="Valdes J.H."/>
            <person name="Van Kan J.A.L."/>
        </authorList>
    </citation>
    <scope>NUCLEOTIDE SEQUENCE [LARGE SCALE GENOMIC DNA]</scope>
    <source>
        <strain evidence="2 3">MUCL2120</strain>
    </source>
</reference>
<dbReference type="Proteomes" id="UP000297452">
    <property type="component" value="Unassembled WGS sequence"/>
</dbReference>
<proteinExistence type="predicted"/>